<dbReference type="InterPro" id="IPR000536">
    <property type="entry name" value="Nucl_hrmn_rcpt_lig-bd"/>
</dbReference>
<keyword evidence="7" id="KW-0675">Receptor</keyword>
<keyword evidence="12" id="KW-1185">Reference proteome</keyword>
<dbReference type="SUPFAM" id="SSF57716">
    <property type="entry name" value="Glucocorticoid receptor-like (DNA-binding domain)"/>
    <property type="match status" value="1"/>
</dbReference>
<dbReference type="PRINTS" id="PR00047">
    <property type="entry name" value="STROIDFINGER"/>
</dbReference>
<dbReference type="SMART" id="SM00399">
    <property type="entry name" value="ZnF_C4"/>
    <property type="match status" value="1"/>
</dbReference>
<dbReference type="WBParaSite" id="maker-uti_cns_0001803-snap-gene-0.9-mRNA-1">
    <property type="protein sequence ID" value="maker-uti_cns_0001803-snap-gene-0.9-mRNA-1"/>
    <property type="gene ID" value="maker-uti_cns_0001803-snap-gene-0.9"/>
</dbReference>
<dbReference type="Gene3D" id="1.10.565.10">
    <property type="entry name" value="Retinoid X Receptor"/>
    <property type="match status" value="1"/>
</dbReference>
<name>A0A1I8GFI5_9PLAT</name>
<dbReference type="GO" id="GO:0000978">
    <property type="term" value="F:RNA polymerase II cis-regulatory region sequence-specific DNA binding"/>
    <property type="evidence" value="ECO:0007669"/>
    <property type="project" value="TreeGrafter"/>
</dbReference>
<keyword evidence="8" id="KW-0539">Nucleus</keyword>
<dbReference type="AlphaFoldDB" id="A0A1I8GFI5"/>
<dbReference type="PROSITE" id="PS51843">
    <property type="entry name" value="NR_LBD"/>
    <property type="match status" value="1"/>
</dbReference>
<evidence type="ECO:0000256" key="1">
    <source>
        <dbReference type="ARBA" id="ARBA00022723"/>
    </source>
</evidence>
<evidence type="ECO:0000313" key="12">
    <source>
        <dbReference type="Proteomes" id="UP000095280"/>
    </source>
</evidence>
<dbReference type="GO" id="GO:0009755">
    <property type="term" value="P:hormone-mediated signaling pathway"/>
    <property type="evidence" value="ECO:0007669"/>
    <property type="project" value="TreeGrafter"/>
</dbReference>
<evidence type="ECO:0000256" key="3">
    <source>
        <dbReference type="ARBA" id="ARBA00022833"/>
    </source>
</evidence>
<keyword evidence="2" id="KW-0863">Zinc-finger</keyword>
<keyword evidence="1" id="KW-0479">Metal-binding</keyword>
<evidence type="ECO:0000259" key="11">
    <source>
        <dbReference type="PROSITE" id="PS51843"/>
    </source>
</evidence>
<feature type="region of interest" description="Disordered" evidence="9">
    <location>
        <begin position="61"/>
        <end position="103"/>
    </location>
</feature>
<keyword evidence="4" id="KW-0805">Transcription regulation</keyword>
<evidence type="ECO:0000256" key="5">
    <source>
        <dbReference type="ARBA" id="ARBA00023125"/>
    </source>
</evidence>
<proteinExistence type="predicted"/>
<feature type="region of interest" description="Disordered" evidence="9">
    <location>
        <begin position="164"/>
        <end position="185"/>
    </location>
</feature>
<keyword evidence="5" id="KW-0238">DNA-binding</keyword>
<dbReference type="PROSITE" id="PS00031">
    <property type="entry name" value="NUCLEAR_REC_DBD_1"/>
    <property type="match status" value="1"/>
</dbReference>
<dbReference type="InterPro" id="IPR035500">
    <property type="entry name" value="NHR-like_dom_sf"/>
</dbReference>
<dbReference type="GO" id="GO:0045944">
    <property type="term" value="P:positive regulation of transcription by RNA polymerase II"/>
    <property type="evidence" value="ECO:0007669"/>
    <property type="project" value="TreeGrafter"/>
</dbReference>
<dbReference type="GO" id="GO:0008270">
    <property type="term" value="F:zinc ion binding"/>
    <property type="evidence" value="ECO:0007669"/>
    <property type="project" value="UniProtKB-KW"/>
</dbReference>
<sequence length="841" mass="92014">MSSSSNQQQPVLTASQLLKRPSVLVQPTSMSVTSTAAASKSSASANFVTAGKRLRLHRLGDAAADSPPPVVESSPGASIIQHQQQQLHHTVDNNGGNVGDDHQGVLPAEIIVGNHNSTDDNSVKDDDHEDDVLADVLGVARQQRSGGGRSRRSVVENNGQDVLLTNASSSTTAKNGAVVKSLPSNPRRTVTVRLARPSATSPTTTVVVSPTSAAATSISIGGQMDDDVIVDDEVLDDDNEDVDDEDAIVGQLLSAAAASTASSLSPTSSTWTPTASNSSATNSSTVCCSVCGTNRRVNLHYGVHACESCRNFFKRALANNQQSSVSDVGGSLSPPTRLVCVRGGNQCDVTPNNRSDCKACRLRKCLAVGMSRESCKLGRRPLAAQTETTVAVGDDSLNRARALSDLQLQEALQQARAEDRVLHRRVVLKTSPHQPASASSFAVPSSSSASTVGVASPPAIEIIRDLTTQQPAASSEEFQQLKSSLIDQCQQLAGGNRTRDSIADEDFKILPVQREYCRDLLSEMIQQLEDPVLDSVLRRRQARDRLCRELVKISLEIMASGRTARNLVPFGYSPTSIVEQLQLYFKIVFGPDMLQEIVQSSQDLKNTPPQMDSTENFRDYLWNLYVFRMNFILSKVCDFAIKFGEFQSLSTADRCQIVLNCFKAAAILIHSQFWVVSPACYLLVQDRSLSLADMKAHFLYGEEFVRLSFEFTKDLVELRLKEEEFVIFLTLVIFFFGSSLSPPDLSGRGILTNMRRQLFSKLERVVGQQRRYLRVLQLWRSLKKLVTEEDKCVGNSASKIVDKCLQHYNSGSDNANAIRLYPDLFLTKQTHLVQIWLSGKK</sequence>
<dbReference type="PANTHER" id="PTHR24082">
    <property type="entry name" value="NUCLEAR HORMONE RECEPTOR"/>
    <property type="match status" value="1"/>
</dbReference>
<evidence type="ECO:0000256" key="7">
    <source>
        <dbReference type="ARBA" id="ARBA00023170"/>
    </source>
</evidence>
<evidence type="ECO:0000256" key="4">
    <source>
        <dbReference type="ARBA" id="ARBA00023015"/>
    </source>
</evidence>
<dbReference type="GO" id="GO:0030154">
    <property type="term" value="P:cell differentiation"/>
    <property type="evidence" value="ECO:0007669"/>
    <property type="project" value="TreeGrafter"/>
</dbReference>
<dbReference type="GO" id="GO:0000122">
    <property type="term" value="P:negative regulation of transcription by RNA polymerase II"/>
    <property type="evidence" value="ECO:0007669"/>
    <property type="project" value="TreeGrafter"/>
</dbReference>
<feature type="domain" description="NR LBD" evidence="11">
    <location>
        <begin position="573"/>
        <end position="830"/>
    </location>
</feature>
<dbReference type="Gene3D" id="3.30.50.10">
    <property type="entry name" value="Erythroid Transcription Factor GATA-1, subunit A"/>
    <property type="match status" value="1"/>
</dbReference>
<dbReference type="PROSITE" id="PS51030">
    <property type="entry name" value="NUCLEAR_REC_DBD_2"/>
    <property type="match status" value="1"/>
</dbReference>
<dbReference type="InterPro" id="IPR050234">
    <property type="entry name" value="Nuclear_hormone_rcpt_NR1"/>
</dbReference>
<protein>
    <submittedName>
        <fullName evidence="13">Nuclear receptor domain-containing protein</fullName>
    </submittedName>
</protein>
<dbReference type="Proteomes" id="UP000095280">
    <property type="component" value="Unplaced"/>
</dbReference>
<evidence type="ECO:0000256" key="2">
    <source>
        <dbReference type="ARBA" id="ARBA00022771"/>
    </source>
</evidence>
<feature type="region of interest" description="Disordered" evidence="9">
    <location>
        <begin position="263"/>
        <end position="284"/>
    </location>
</feature>
<evidence type="ECO:0000313" key="13">
    <source>
        <dbReference type="WBParaSite" id="maker-uti_cns_0001803-snap-gene-0.9-mRNA-1"/>
    </source>
</evidence>
<dbReference type="GO" id="GO:0004879">
    <property type="term" value="F:nuclear receptor activity"/>
    <property type="evidence" value="ECO:0007669"/>
    <property type="project" value="TreeGrafter"/>
</dbReference>
<feature type="compositionally biased region" description="Polar residues" evidence="9">
    <location>
        <begin position="164"/>
        <end position="174"/>
    </location>
</feature>
<organism evidence="12 13">
    <name type="scientific">Macrostomum lignano</name>
    <dbReference type="NCBI Taxonomy" id="282301"/>
    <lineage>
        <taxon>Eukaryota</taxon>
        <taxon>Metazoa</taxon>
        <taxon>Spiralia</taxon>
        <taxon>Lophotrochozoa</taxon>
        <taxon>Platyhelminthes</taxon>
        <taxon>Rhabditophora</taxon>
        <taxon>Macrostomorpha</taxon>
        <taxon>Macrostomida</taxon>
        <taxon>Macrostomidae</taxon>
        <taxon>Macrostomum</taxon>
    </lineage>
</organism>
<dbReference type="InterPro" id="IPR013088">
    <property type="entry name" value="Znf_NHR/GATA"/>
</dbReference>
<evidence type="ECO:0000256" key="8">
    <source>
        <dbReference type="ARBA" id="ARBA00023242"/>
    </source>
</evidence>
<accession>A0A1I8GFI5</accession>
<evidence type="ECO:0000256" key="9">
    <source>
        <dbReference type="SAM" id="MobiDB-lite"/>
    </source>
</evidence>
<dbReference type="Pfam" id="PF00104">
    <property type="entry name" value="Hormone_recep"/>
    <property type="match status" value="1"/>
</dbReference>
<dbReference type="Pfam" id="PF00105">
    <property type="entry name" value="zf-C4"/>
    <property type="match status" value="1"/>
</dbReference>
<feature type="domain" description="Nuclear receptor" evidence="10">
    <location>
        <begin position="285"/>
        <end position="377"/>
    </location>
</feature>
<evidence type="ECO:0000256" key="6">
    <source>
        <dbReference type="ARBA" id="ARBA00023163"/>
    </source>
</evidence>
<dbReference type="PANTHER" id="PTHR24082:SF473">
    <property type="entry name" value="ECDYSONE-INDUCED PROTEIN 75B, ISOFORM B"/>
    <property type="match status" value="1"/>
</dbReference>
<keyword evidence="3" id="KW-0862">Zinc</keyword>
<keyword evidence="6" id="KW-0804">Transcription</keyword>
<reference evidence="13" key="1">
    <citation type="submission" date="2016-11" db="UniProtKB">
        <authorList>
            <consortium name="WormBaseParasite"/>
        </authorList>
    </citation>
    <scope>IDENTIFICATION</scope>
</reference>
<dbReference type="SMART" id="SM00430">
    <property type="entry name" value="HOLI"/>
    <property type="match status" value="1"/>
</dbReference>
<dbReference type="SUPFAM" id="SSF48508">
    <property type="entry name" value="Nuclear receptor ligand-binding domain"/>
    <property type="match status" value="1"/>
</dbReference>
<evidence type="ECO:0000259" key="10">
    <source>
        <dbReference type="PROSITE" id="PS51030"/>
    </source>
</evidence>
<dbReference type="InterPro" id="IPR001628">
    <property type="entry name" value="Znf_hrmn_rcpt"/>
</dbReference>